<evidence type="ECO:0000256" key="2">
    <source>
        <dbReference type="ARBA" id="ARBA00004997"/>
    </source>
</evidence>
<keyword evidence="16" id="KW-1185">Reference proteome</keyword>
<name>A0ABP7HKG3_9ACTN</name>
<dbReference type="InterPro" id="IPR001697">
    <property type="entry name" value="Pyr_Knase"/>
</dbReference>
<comment type="pathway">
    <text evidence="2 13">Carbohydrate degradation; glycolysis; pyruvate from D-glyceraldehyde 3-phosphate: step 5/5.</text>
</comment>
<evidence type="ECO:0000256" key="4">
    <source>
        <dbReference type="ARBA" id="ARBA00012142"/>
    </source>
</evidence>
<dbReference type="Proteomes" id="UP001500888">
    <property type="component" value="Unassembled WGS sequence"/>
</dbReference>
<dbReference type="EMBL" id="BAAAZR010000001">
    <property type="protein sequence ID" value="GAA3794156.1"/>
    <property type="molecule type" value="Genomic_DNA"/>
</dbReference>
<dbReference type="SUPFAM" id="SSF50800">
    <property type="entry name" value="PK beta-barrel domain-like"/>
    <property type="match status" value="1"/>
</dbReference>
<keyword evidence="5 13" id="KW-0808">Transferase</keyword>
<comment type="cofactor">
    <cofactor evidence="1">
        <name>K(+)</name>
        <dbReference type="ChEBI" id="CHEBI:29103"/>
    </cofactor>
</comment>
<evidence type="ECO:0000256" key="12">
    <source>
        <dbReference type="ARBA" id="ARBA00023317"/>
    </source>
</evidence>
<evidence type="ECO:0000313" key="16">
    <source>
        <dbReference type="Proteomes" id="UP001500888"/>
    </source>
</evidence>
<keyword evidence="7" id="KW-0547">Nucleotide-binding</keyword>
<feature type="domain" description="Pyruvate kinase barrel" evidence="14">
    <location>
        <begin position="3"/>
        <end position="314"/>
    </location>
</feature>
<dbReference type="Gene3D" id="2.40.33.10">
    <property type="entry name" value="PK beta-barrel domain-like"/>
    <property type="match status" value="1"/>
</dbReference>
<dbReference type="InterPro" id="IPR015813">
    <property type="entry name" value="Pyrv/PenolPyrv_kinase-like_dom"/>
</dbReference>
<keyword evidence="12" id="KW-0670">Pyruvate</keyword>
<keyword evidence="8 13" id="KW-0418">Kinase</keyword>
<sequence>MTHLWMTLGPSSLGKEAALLTMGATGVRLTFSYGTPELQLDRARMLRKAAEEAKRPCLNVADLAGEKFRLGEFAGPPSVPVAPGTRLRLSHAERLDPAHDKALPIPDLAFFEQLTLGDIITVGDGGAQLRVVDDSEGAVLVEVPAKGVIDQARGLTVRGHAFKPRAITAKDRSDLRFVSRYEEFDAVALSFVSSAQDVVEARELLNGRDITVIAKIETALGVANIREICAVADMVMAARGDLALSIPWVDLPEAVEQIATGAEAAGIPWILATQVAEGLERFSIPTRAEICDLAHWLGRGCAGVLLSYETVFGGNASGAVTSIDAIIRRWSKPRLSSMTIG</sequence>
<dbReference type="PRINTS" id="PR01050">
    <property type="entry name" value="PYRUVTKNASE"/>
</dbReference>
<dbReference type="RefSeq" id="WP_344935101.1">
    <property type="nucleotide sequence ID" value="NZ_BAAAZR010000001.1"/>
</dbReference>
<keyword evidence="6" id="KW-0479">Metal-binding</keyword>
<gene>
    <name evidence="15" type="ORF">GCM10022226_11850</name>
</gene>
<evidence type="ECO:0000256" key="7">
    <source>
        <dbReference type="ARBA" id="ARBA00022741"/>
    </source>
</evidence>
<comment type="catalytic activity">
    <reaction evidence="13">
        <text>pyruvate + ATP = phosphoenolpyruvate + ADP + H(+)</text>
        <dbReference type="Rhea" id="RHEA:18157"/>
        <dbReference type="ChEBI" id="CHEBI:15361"/>
        <dbReference type="ChEBI" id="CHEBI:15378"/>
        <dbReference type="ChEBI" id="CHEBI:30616"/>
        <dbReference type="ChEBI" id="CHEBI:58702"/>
        <dbReference type="ChEBI" id="CHEBI:456216"/>
        <dbReference type="EC" id="2.7.1.40"/>
    </reaction>
</comment>
<dbReference type="Gene3D" id="3.20.20.60">
    <property type="entry name" value="Phosphoenolpyruvate-binding domains"/>
    <property type="match status" value="1"/>
</dbReference>
<dbReference type="Pfam" id="PF00224">
    <property type="entry name" value="PK"/>
    <property type="match status" value="1"/>
</dbReference>
<evidence type="ECO:0000256" key="5">
    <source>
        <dbReference type="ARBA" id="ARBA00022679"/>
    </source>
</evidence>
<evidence type="ECO:0000256" key="13">
    <source>
        <dbReference type="RuleBase" id="RU000504"/>
    </source>
</evidence>
<keyword evidence="10 13" id="KW-0460">Magnesium</keyword>
<organism evidence="15 16">
    <name type="scientific">Sphaerisporangium flaviroseum</name>
    <dbReference type="NCBI Taxonomy" id="509199"/>
    <lineage>
        <taxon>Bacteria</taxon>
        <taxon>Bacillati</taxon>
        <taxon>Actinomycetota</taxon>
        <taxon>Actinomycetes</taxon>
        <taxon>Streptosporangiales</taxon>
        <taxon>Streptosporangiaceae</taxon>
        <taxon>Sphaerisporangium</taxon>
    </lineage>
</organism>
<evidence type="ECO:0000256" key="6">
    <source>
        <dbReference type="ARBA" id="ARBA00022723"/>
    </source>
</evidence>
<evidence type="ECO:0000256" key="3">
    <source>
        <dbReference type="ARBA" id="ARBA00008663"/>
    </source>
</evidence>
<dbReference type="InterPro" id="IPR011037">
    <property type="entry name" value="Pyrv_Knase-like_insert_dom_sf"/>
</dbReference>
<evidence type="ECO:0000256" key="1">
    <source>
        <dbReference type="ARBA" id="ARBA00001958"/>
    </source>
</evidence>
<dbReference type="EC" id="2.7.1.40" evidence="4 13"/>
<dbReference type="InterPro" id="IPR015806">
    <property type="entry name" value="Pyrv_Knase_insert_dom_sf"/>
</dbReference>
<evidence type="ECO:0000259" key="14">
    <source>
        <dbReference type="Pfam" id="PF00224"/>
    </source>
</evidence>
<evidence type="ECO:0000256" key="10">
    <source>
        <dbReference type="ARBA" id="ARBA00022842"/>
    </source>
</evidence>
<reference evidence="16" key="1">
    <citation type="journal article" date="2019" name="Int. J. Syst. Evol. Microbiol.">
        <title>The Global Catalogue of Microorganisms (GCM) 10K type strain sequencing project: providing services to taxonomists for standard genome sequencing and annotation.</title>
        <authorList>
            <consortium name="The Broad Institute Genomics Platform"/>
            <consortium name="The Broad Institute Genome Sequencing Center for Infectious Disease"/>
            <person name="Wu L."/>
            <person name="Ma J."/>
        </authorList>
    </citation>
    <scope>NUCLEOTIDE SEQUENCE [LARGE SCALE GENOMIC DNA]</scope>
    <source>
        <strain evidence="16">JCM 16908</strain>
    </source>
</reference>
<evidence type="ECO:0000313" key="15">
    <source>
        <dbReference type="EMBL" id="GAA3794156.1"/>
    </source>
</evidence>
<proteinExistence type="inferred from homology"/>
<comment type="similarity">
    <text evidence="3 13">Belongs to the pyruvate kinase family.</text>
</comment>
<dbReference type="InterPro" id="IPR040442">
    <property type="entry name" value="Pyrv_kinase-like_dom_sf"/>
</dbReference>
<protein>
    <recommendedName>
        <fullName evidence="4 13">Pyruvate kinase</fullName>
        <ecNumber evidence="4 13">2.7.1.40</ecNumber>
    </recommendedName>
</protein>
<accession>A0ABP7HKG3</accession>
<evidence type="ECO:0000256" key="8">
    <source>
        <dbReference type="ARBA" id="ARBA00022777"/>
    </source>
</evidence>
<comment type="caution">
    <text evidence="15">The sequence shown here is derived from an EMBL/GenBank/DDBJ whole genome shotgun (WGS) entry which is preliminary data.</text>
</comment>
<dbReference type="InterPro" id="IPR015793">
    <property type="entry name" value="Pyrv_Knase_brl"/>
</dbReference>
<keyword evidence="11 13" id="KW-0324">Glycolysis</keyword>
<evidence type="ECO:0000256" key="11">
    <source>
        <dbReference type="ARBA" id="ARBA00023152"/>
    </source>
</evidence>
<evidence type="ECO:0000256" key="9">
    <source>
        <dbReference type="ARBA" id="ARBA00022840"/>
    </source>
</evidence>
<dbReference type="PANTHER" id="PTHR11817">
    <property type="entry name" value="PYRUVATE KINASE"/>
    <property type="match status" value="1"/>
</dbReference>
<keyword evidence="9" id="KW-0067">ATP-binding</keyword>
<dbReference type="SUPFAM" id="SSF51621">
    <property type="entry name" value="Phosphoenolpyruvate/pyruvate domain"/>
    <property type="match status" value="1"/>
</dbReference>